<dbReference type="PANTHER" id="PTHR43133">
    <property type="entry name" value="RNA POLYMERASE ECF-TYPE SIGMA FACTO"/>
    <property type="match status" value="1"/>
</dbReference>
<dbReference type="PANTHER" id="PTHR43133:SF51">
    <property type="entry name" value="RNA POLYMERASE SIGMA FACTOR"/>
    <property type="match status" value="1"/>
</dbReference>
<dbReference type="SUPFAM" id="SSF88946">
    <property type="entry name" value="Sigma2 domain of RNA polymerase sigma factors"/>
    <property type="match status" value="1"/>
</dbReference>
<dbReference type="InterPro" id="IPR014284">
    <property type="entry name" value="RNA_pol_sigma-70_dom"/>
</dbReference>
<dbReference type="InterPro" id="IPR013249">
    <property type="entry name" value="RNA_pol_sigma70_r4_t2"/>
</dbReference>
<keyword evidence="3" id="KW-0731">Sigma factor</keyword>
<keyword evidence="2" id="KW-0805">Transcription regulation</keyword>
<evidence type="ECO:0000256" key="3">
    <source>
        <dbReference type="ARBA" id="ARBA00023082"/>
    </source>
</evidence>
<name>A0ABU0E217_9FIRM</name>
<evidence type="ECO:0000256" key="1">
    <source>
        <dbReference type="ARBA" id="ARBA00010641"/>
    </source>
</evidence>
<dbReference type="InterPro" id="IPR039425">
    <property type="entry name" value="RNA_pol_sigma-70-like"/>
</dbReference>
<keyword evidence="9" id="KW-1185">Reference proteome</keyword>
<dbReference type="Gene3D" id="1.10.10.10">
    <property type="entry name" value="Winged helix-like DNA-binding domain superfamily/Winged helix DNA-binding domain"/>
    <property type="match status" value="1"/>
</dbReference>
<evidence type="ECO:0000256" key="4">
    <source>
        <dbReference type="ARBA" id="ARBA00023163"/>
    </source>
</evidence>
<dbReference type="CDD" id="cd06171">
    <property type="entry name" value="Sigma70_r4"/>
    <property type="match status" value="1"/>
</dbReference>
<keyword evidence="5" id="KW-0472">Membrane</keyword>
<gene>
    <name evidence="8" type="ORF">J2S15_001670</name>
</gene>
<dbReference type="InterPro" id="IPR013324">
    <property type="entry name" value="RNA_pol_sigma_r3/r4-like"/>
</dbReference>
<keyword evidence="5" id="KW-0812">Transmembrane</keyword>
<evidence type="ECO:0000313" key="8">
    <source>
        <dbReference type="EMBL" id="MDQ0360925.1"/>
    </source>
</evidence>
<dbReference type="InterPro" id="IPR036388">
    <property type="entry name" value="WH-like_DNA-bd_sf"/>
</dbReference>
<evidence type="ECO:0000259" key="7">
    <source>
        <dbReference type="Pfam" id="PF08281"/>
    </source>
</evidence>
<evidence type="ECO:0000256" key="5">
    <source>
        <dbReference type="SAM" id="Phobius"/>
    </source>
</evidence>
<evidence type="ECO:0000256" key="2">
    <source>
        <dbReference type="ARBA" id="ARBA00023015"/>
    </source>
</evidence>
<dbReference type="InterPro" id="IPR007627">
    <property type="entry name" value="RNA_pol_sigma70_r2"/>
</dbReference>
<comment type="caution">
    <text evidence="8">The sequence shown here is derived from an EMBL/GenBank/DDBJ whole genome shotgun (WGS) entry which is preliminary data.</text>
</comment>
<dbReference type="Pfam" id="PF04542">
    <property type="entry name" value="Sigma70_r2"/>
    <property type="match status" value="1"/>
</dbReference>
<organism evidence="8 9">
    <name type="scientific">Breznakia pachnodae</name>
    <dbReference type="NCBI Taxonomy" id="265178"/>
    <lineage>
        <taxon>Bacteria</taxon>
        <taxon>Bacillati</taxon>
        <taxon>Bacillota</taxon>
        <taxon>Erysipelotrichia</taxon>
        <taxon>Erysipelotrichales</taxon>
        <taxon>Erysipelotrichaceae</taxon>
        <taxon>Breznakia</taxon>
    </lineage>
</organism>
<dbReference type="InterPro" id="IPR013325">
    <property type="entry name" value="RNA_pol_sigma_r2"/>
</dbReference>
<reference evidence="8 9" key="1">
    <citation type="submission" date="2023-07" db="EMBL/GenBank/DDBJ databases">
        <title>Genomic Encyclopedia of Type Strains, Phase IV (KMG-IV): sequencing the most valuable type-strain genomes for metagenomic binning, comparative biology and taxonomic classification.</title>
        <authorList>
            <person name="Goeker M."/>
        </authorList>
    </citation>
    <scope>NUCLEOTIDE SEQUENCE [LARGE SCALE GENOMIC DNA]</scope>
    <source>
        <strain evidence="8 9">DSM 16784</strain>
    </source>
</reference>
<keyword evidence="4" id="KW-0804">Transcription</keyword>
<dbReference type="Gene3D" id="1.10.1740.10">
    <property type="match status" value="1"/>
</dbReference>
<keyword evidence="5" id="KW-1133">Transmembrane helix</keyword>
<proteinExistence type="inferred from homology"/>
<evidence type="ECO:0000259" key="6">
    <source>
        <dbReference type="Pfam" id="PF04542"/>
    </source>
</evidence>
<evidence type="ECO:0000313" key="9">
    <source>
        <dbReference type="Proteomes" id="UP001230220"/>
    </source>
</evidence>
<dbReference type="Pfam" id="PF08281">
    <property type="entry name" value="Sigma70_r4_2"/>
    <property type="match status" value="1"/>
</dbReference>
<feature type="transmembrane region" description="Helical" evidence="5">
    <location>
        <begin position="234"/>
        <end position="261"/>
    </location>
</feature>
<dbReference type="EMBL" id="JAUSUR010000002">
    <property type="protein sequence ID" value="MDQ0360925.1"/>
    <property type="molecule type" value="Genomic_DNA"/>
</dbReference>
<sequence length="445" mass="52413">MNKVELTQIVKEVQKDIGQFELLYSQIIKKVYFWCFTIVKNKDDAEDVAQESMLKIYKEINSLKSPEAFNSWMYRLVTNTCYRYVSKSKNKEVEFLQDDNYSRKYEDNIKEERRDNLPHEAYELKETKRLITMFIQNLPAKQQEVITLFYLEEFKINEIAEILEDSVGTIKSRLYSGRKDLEMQIKEYEEENKVRLYGFVWFPLVGVALHEYLEEVCKDRDLSYDRSFYELTKGYFLSTLTGKLIISITGIVIIGILLIFLQPPDNKVLENHAQTSSLLENVEMQKKLNGHPYIEDVAYSVFPTRTSVEITITLKKDISDQDFKILFNNESINFERDNMEIKLYAEENGEYTVITKTKELSFEINSIDEYAPELIGANNNDGYLLLEINDEKSQLDYQKSFIEHEGQTYELSENLKFEGEFSGLVKVTLVNNEGYFIRYNLNFEK</sequence>
<dbReference type="RefSeq" id="WP_307407194.1">
    <property type="nucleotide sequence ID" value="NZ_JAUSUR010000002.1"/>
</dbReference>
<dbReference type="SUPFAM" id="SSF88659">
    <property type="entry name" value="Sigma3 and sigma4 domains of RNA polymerase sigma factors"/>
    <property type="match status" value="1"/>
</dbReference>
<protein>
    <submittedName>
        <fullName evidence="8">RNA polymerase sigma factor (Sigma-70 family)</fullName>
    </submittedName>
</protein>
<dbReference type="NCBIfam" id="TIGR02937">
    <property type="entry name" value="sigma70-ECF"/>
    <property type="match status" value="1"/>
</dbReference>
<accession>A0ABU0E217</accession>
<comment type="similarity">
    <text evidence="1">Belongs to the sigma-70 factor family. ECF subfamily.</text>
</comment>
<feature type="domain" description="RNA polymerase sigma-70 region 2" evidence="6">
    <location>
        <begin position="23"/>
        <end position="89"/>
    </location>
</feature>
<dbReference type="Proteomes" id="UP001230220">
    <property type="component" value="Unassembled WGS sequence"/>
</dbReference>
<feature type="domain" description="RNA polymerase sigma factor 70 region 4 type 2" evidence="7">
    <location>
        <begin position="130"/>
        <end position="181"/>
    </location>
</feature>